<name>X0Z4P7_9ZZZZ</name>
<dbReference type="AlphaFoldDB" id="X0Z4P7"/>
<reference evidence="1" key="1">
    <citation type="journal article" date="2014" name="Front. Microbiol.">
        <title>High frequency of phylogenetically diverse reductive dehalogenase-homologous genes in deep subseafloor sedimentary metagenomes.</title>
        <authorList>
            <person name="Kawai M."/>
            <person name="Futagami T."/>
            <person name="Toyoda A."/>
            <person name="Takaki Y."/>
            <person name="Nishi S."/>
            <person name="Hori S."/>
            <person name="Arai W."/>
            <person name="Tsubouchi T."/>
            <person name="Morono Y."/>
            <person name="Uchiyama I."/>
            <person name="Ito T."/>
            <person name="Fujiyama A."/>
            <person name="Inagaki F."/>
            <person name="Takami H."/>
        </authorList>
    </citation>
    <scope>NUCLEOTIDE SEQUENCE</scope>
    <source>
        <strain evidence="1">Expedition CK06-06</strain>
    </source>
</reference>
<sequence>MIEVSSQEPPGRMLELGEYLEIQDLARQGVGWGWAPELLA</sequence>
<protein>
    <submittedName>
        <fullName evidence="1">Uncharacterized protein</fullName>
    </submittedName>
</protein>
<dbReference type="EMBL" id="BARS01056527">
    <property type="protein sequence ID" value="GAG43501.1"/>
    <property type="molecule type" value="Genomic_DNA"/>
</dbReference>
<comment type="caution">
    <text evidence="1">The sequence shown here is derived from an EMBL/GenBank/DDBJ whole genome shotgun (WGS) entry which is preliminary data.</text>
</comment>
<feature type="non-terminal residue" evidence="1">
    <location>
        <position position="40"/>
    </location>
</feature>
<organism evidence="1">
    <name type="scientific">marine sediment metagenome</name>
    <dbReference type="NCBI Taxonomy" id="412755"/>
    <lineage>
        <taxon>unclassified sequences</taxon>
        <taxon>metagenomes</taxon>
        <taxon>ecological metagenomes</taxon>
    </lineage>
</organism>
<gene>
    <name evidence="1" type="ORF">S01H1_83213</name>
</gene>
<evidence type="ECO:0000313" key="1">
    <source>
        <dbReference type="EMBL" id="GAG43501.1"/>
    </source>
</evidence>
<accession>X0Z4P7</accession>
<proteinExistence type="predicted"/>